<keyword evidence="2" id="KW-1185">Reference proteome</keyword>
<evidence type="ECO:0000313" key="1">
    <source>
        <dbReference type="EMBL" id="EJK77440.1"/>
    </source>
</evidence>
<evidence type="ECO:0000313" key="2">
    <source>
        <dbReference type="Proteomes" id="UP000266841"/>
    </source>
</evidence>
<comment type="caution">
    <text evidence="1">The sequence shown here is derived from an EMBL/GenBank/DDBJ whole genome shotgun (WGS) entry which is preliminary data.</text>
</comment>
<sequence length="69" mass="7996">MSGKIAIEYVATADIDKGSEVYVDYGAGWDRSWRDFVRMHPYERAGYFRREMAAPEGMYPEGWLDLLAQ</sequence>
<organism evidence="1 2">
    <name type="scientific">Thalassiosira oceanica</name>
    <name type="common">Marine diatom</name>
    <dbReference type="NCBI Taxonomy" id="159749"/>
    <lineage>
        <taxon>Eukaryota</taxon>
        <taxon>Sar</taxon>
        <taxon>Stramenopiles</taxon>
        <taxon>Ochrophyta</taxon>
        <taxon>Bacillariophyta</taxon>
        <taxon>Coscinodiscophyceae</taxon>
        <taxon>Thalassiosirophycidae</taxon>
        <taxon>Thalassiosirales</taxon>
        <taxon>Thalassiosiraceae</taxon>
        <taxon>Thalassiosira</taxon>
    </lineage>
</organism>
<name>K0TIK9_THAOC</name>
<dbReference type="EMBL" id="AGNL01000874">
    <property type="protein sequence ID" value="EJK77440.1"/>
    <property type="molecule type" value="Genomic_DNA"/>
</dbReference>
<dbReference type="Proteomes" id="UP000266841">
    <property type="component" value="Unassembled WGS sequence"/>
</dbReference>
<accession>K0TIK9</accession>
<protein>
    <recommendedName>
        <fullName evidence="3">SET domain-containing protein</fullName>
    </recommendedName>
</protein>
<reference evidence="1 2" key="1">
    <citation type="journal article" date="2012" name="Genome Biol.">
        <title>Genome and low-iron response of an oceanic diatom adapted to chronic iron limitation.</title>
        <authorList>
            <person name="Lommer M."/>
            <person name="Specht M."/>
            <person name="Roy A.S."/>
            <person name="Kraemer L."/>
            <person name="Andreson R."/>
            <person name="Gutowska M.A."/>
            <person name="Wolf J."/>
            <person name="Bergner S.V."/>
            <person name="Schilhabel M.B."/>
            <person name="Klostermeier U.C."/>
            <person name="Beiko R.G."/>
            <person name="Rosenstiel P."/>
            <person name="Hippler M."/>
            <person name="Laroche J."/>
        </authorList>
    </citation>
    <scope>NUCLEOTIDE SEQUENCE [LARGE SCALE GENOMIC DNA]</scope>
    <source>
        <strain evidence="1 2">CCMP1005</strain>
    </source>
</reference>
<proteinExistence type="predicted"/>
<evidence type="ECO:0008006" key="3">
    <source>
        <dbReference type="Google" id="ProtNLM"/>
    </source>
</evidence>
<gene>
    <name evidence="1" type="ORF">THAOC_00731</name>
</gene>
<dbReference type="AlphaFoldDB" id="K0TIK9"/>